<dbReference type="Pfam" id="PF01590">
    <property type="entry name" value="GAF"/>
    <property type="match status" value="1"/>
</dbReference>
<keyword evidence="3" id="KW-1185">Reference proteome</keyword>
<dbReference type="InterPro" id="IPR029787">
    <property type="entry name" value="Nucleotide_cyclase"/>
</dbReference>
<name>A0ABQ1NW92_9GAMM</name>
<organism evidence="2 3">
    <name type="scientific">Halopseudomonas salina</name>
    <dbReference type="NCBI Taxonomy" id="1323744"/>
    <lineage>
        <taxon>Bacteria</taxon>
        <taxon>Pseudomonadati</taxon>
        <taxon>Pseudomonadota</taxon>
        <taxon>Gammaproteobacteria</taxon>
        <taxon>Pseudomonadales</taxon>
        <taxon>Pseudomonadaceae</taxon>
        <taxon>Halopseudomonas</taxon>
    </lineage>
</organism>
<dbReference type="EMBL" id="BMFF01000001">
    <property type="protein sequence ID" value="GGC86098.1"/>
    <property type="molecule type" value="Genomic_DNA"/>
</dbReference>
<dbReference type="InterPro" id="IPR003018">
    <property type="entry name" value="GAF"/>
</dbReference>
<dbReference type="PANTHER" id="PTHR43102">
    <property type="entry name" value="SLR1143 PROTEIN"/>
    <property type="match status" value="1"/>
</dbReference>
<dbReference type="SUPFAM" id="SSF55781">
    <property type="entry name" value="GAF domain-like"/>
    <property type="match status" value="1"/>
</dbReference>
<evidence type="ECO:0000259" key="1">
    <source>
        <dbReference type="Pfam" id="PF01590"/>
    </source>
</evidence>
<evidence type="ECO:0000313" key="3">
    <source>
        <dbReference type="Proteomes" id="UP000638188"/>
    </source>
</evidence>
<gene>
    <name evidence="2" type="ORF">GCM10007418_02320</name>
</gene>
<dbReference type="SUPFAM" id="SSF55073">
    <property type="entry name" value="Nucleotide cyclase"/>
    <property type="match status" value="1"/>
</dbReference>
<accession>A0ABQ1NW92</accession>
<dbReference type="Gene3D" id="3.30.450.40">
    <property type="match status" value="1"/>
</dbReference>
<comment type="caution">
    <text evidence="2">The sequence shown here is derived from an EMBL/GenBank/DDBJ whole genome shotgun (WGS) entry which is preliminary data.</text>
</comment>
<protein>
    <recommendedName>
        <fullName evidence="1">GAF domain-containing protein</fullName>
    </recommendedName>
</protein>
<dbReference type="Proteomes" id="UP000638188">
    <property type="component" value="Unassembled WGS sequence"/>
</dbReference>
<sequence>MVDRKHQFLKASFGIEVCESSVHDSFCAHALKLDVLELSDIQDDELFCSHPSVLGPPFLRFYMGVVLRGPSGKPIGTLCIMDTLPRFMSRLERSWLITFGQQFSELINHENALAEAQLLQVSAPIETPSADSLAELIRLSEKGGGYVAVLHMRLKRIDEIYRRNGPVVRNHVLECLAERLKSPDSKVLAVHHPSMARFGAVIPVHSIQDLFNVITAIVAKLSRPIILQGVTIQPDIDVSISLSDLEGVTLEKLLEKAEAALNGHISHEGIRVFNY</sequence>
<reference evidence="3" key="1">
    <citation type="journal article" date="2019" name="Int. J. Syst. Evol. Microbiol.">
        <title>The Global Catalogue of Microorganisms (GCM) 10K type strain sequencing project: providing services to taxonomists for standard genome sequencing and annotation.</title>
        <authorList>
            <consortium name="The Broad Institute Genomics Platform"/>
            <consortium name="The Broad Institute Genome Sequencing Center for Infectious Disease"/>
            <person name="Wu L."/>
            <person name="Ma J."/>
        </authorList>
    </citation>
    <scope>NUCLEOTIDE SEQUENCE [LARGE SCALE GENOMIC DNA]</scope>
    <source>
        <strain evidence="3">CGMCC 1.12482</strain>
    </source>
</reference>
<dbReference type="InterPro" id="IPR043128">
    <property type="entry name" value="Rev_trsase/Diguanyl_cyclase"/>
</dbReference>
<evidence type="ECO:0000313" key="2">
    <source>
        <dbReference type="EMBL" id="GGC86098.1"/>
    </source>
</evidence>
<feature type="domain" description="GAF" evidence="1">
    <location>
        <begin position="18"/>
        <end position="104"/>
    </location>
</feature>
<dbReference type="InterPro" id="IPR029016">
    <property type="entry name" value="GAF-like_dom_sf"/>
</dbReference>
<dbReference type="Gene3D" id="3.30.70.270">
    <property type="match status" value="1"/>
</dbReference>
<proteinExistence type="predicted"/>
<dbReference type="PANTHER" id="PTHR43102:SF2">
    <property type="entry name" value="GAF DOMAIN-CONTAINING PROTEIN"/>
    <property type="match status" value="1"/>
</dbReference>